<keyword evidence="2 7" id="KW-0813">Transport</keyword>
<feature type="domain" description="ABC transmembrane type-1" evidence="8">
    <location>
        <begin position="100"/>
        <end position="299"/>
    </location>
</feature>
<dbReference type="CDD" id="cd06261">
    <property type="entry name" value="TM_PBP2"/>
    <property type="match status" value="1"/>
</dbReference>
<dbReference type="SUPFAM" id="SSF161098">
    <property type="entry name" value="MetI-like"/>
    <property type="match status" value="1"/>
</dbReference>
<dbReference type="Proteomes" id="UP000586093">
    <property type="component" value="Unassembled WGS sequence"/>
</dbReference>
<feature type="transmembrane region" description="Helical" evidence="7">
    <location>
        <begin position="102"/>
        <end position="127"/>
    </location>
</feature>
<evidence type="ECO:0000256" key="1">
    <source>
        <dbReference type="ARBA" id="ARBA00004651"/>
    </source>
</evidence>
<feature type="transmembrane region" description="Helical" evidence="7">
    <location>
        <begin position="277"/>
        <end position="298"/>
    </location>
</feature>
<dbReference type="RefSeq" id="WP_182664707.1">
    <property type="nucleotide sequence ID" value="NZ_JACIVI010000004.1"/>
</dbReference>
<protein>
    <submittedName>
        <fullName evidence="9">ABC transporter permease</fullName>
    </submittedName>
</protein>
<dbReference type="PANTHER" id="PTHR43386">
    <property type="entry name" value="OLIGOPEPTIDE TRANSPORT SYSTEM PERMEASE PROTEIN APPC"/>
    <property type="match status" value="1"/>
</dbReference>
<comment type="caution">
    <text evidence="9">The sequence shown here is derived from an EMBL/GenBank/DDBJ whole genome shotgun (WGS) entry which is preliminary data.</text>
</comment>
<evidence type="ECO:0000256" key="4">
    <source>
        <dbReference type="ARBA" id="ARBA00022692"/>
    </source>
</evidence>
<dbReference type="InterPro" id="IPR050366">
    <property type="entry name" value="BP-dependent_transpt_permease"/>
</dbReference>
<keyword evidence="3" id="KW-1003">Cell membrane</keyword>
<feature type="transmembrane region" description="Helical" evidence="7">
    <location>
        <begin position="139"/>
        <end position="163"/>
    </location>
</feature>
<keyword evidence="4 7" id="KW-0812">Transmembrane</keyword>
<keyword evidence="6 7" id="KW-0472">Membrane</keyword>
<comment type="subcellular location">
    <subcellularLocation>
        <location evidence="1 7">Cell membrane</location>
        <topology evidence="1 7">Multi-pass membrane protein</topology>
    </subcellularLocation>
</comment>
<accession>A0A839HTK0</accession>
<dbReference type="InterPro" id="IPR035906">
    <property type="entry name" value="MetI-like_sf"/>
</dbReference>
<evidence type="ECO:0000313" key="10">
    <source>
        <dbReference type="Proteomes" id="UP000586093"/>
    </source>
</evidence>
<feature type="transmembrane region" description="Helical" evidence="7">
    <location>
        <begin position="169"/>
        <end position="187"/>
    </location>
</feature>
<organism evidence="9 10">
    <name type="scientific">Aquariibacter albus</name>
    <dbReference type="NCBI Taxonomy" id="2759899"/>
    <lineage>
        <taxon>Bacteria</taxon>
        <taxon>Pseudomonadati</taxon>
        <taxon>Pseudomonadota</taxon>
        <taxon>Betaproteobacteria</taxon>
        <taxon>Burkholderiales</taxon>
        <taxon>Sphaerotilaceae</taxon>
        <taxon>Aquariibacter</taxon>
    </lineage>
</organism>
<keyword evidence="5 7" id="KW-1133">Transmembrane helix</keyword>
<sequence>MSRARLVWRRGSRCATPGRPPRRWRVLLAPRRLLLAALALLLLAVAAAPWLAPQDPSDLASLSLGDARLPPAWLPDGELRYPLGTDDQGRDLLSVVLYGARVSLMLAVLAVGLSLSMGLAVGLLAGYRGGRTDRLLMRLCDAMLAFPAILIALLVDGIGRVIAPGADEAQALAVLVLAIALAGWVPYARTVRAATQIERQKAYIDAARLMGVGERSVLLHHLLPNVLGAVWVLVPLQLASAVLTEATLSFLGVGVPPTAASLGSLIRVGGDHLLSGAWWIALVPGVLLLLLALAFNLVGEASRRASDPLT</sequence>
<evidence type="ECO:0000259" key="8">
    <source>
        <dbReference type="PROSITE" id="PS50928"/>
    </source>
</evidence>
<evidence type="ECO:0000256" key="6">
    <source>
        <dbReference type="ARBA" id="ARBA00023136"/>
    </source>
</evidence>
<dbReference type="GO" id="GO:0055085">
    <property type="term" value="P:transmembrane transport"/>
    <property type="evidence" value="ECO:0007669"/>
    <property type="project" value="InterPro"/>
</dbReference>
<gene>
    <name evidence="9" type="ORF">H4F90_11490</name>
</gene>
<name>A0A839HTK0_9BURK</name>
<evidence type="ECO:0000313" key="9">
    <source>
        <dbReference type="EMBL" id="MBB1162601.1"/>
    </source>
</evidence>
<keyword evidence="10" id="KW-1185">Reference proteome</keyword>
<dbReference type="EMBL" id="JACIVI010000004">
    <property type="protein sequence ID" value="MBB1162601.1"/>
    <property type="molecule type" value="Genomic_DNA"/>
</dbReference>
<evidence type="ECO:0000256" key="3">
    <source>
        <dbReference type="ARBA" id="ARBA00022475"/>
    </source>
</evidence>
<dbReference type="GO" id="GO:0005886">
    <property type="term" value="C:plasma membrane"/>
    <property type="evidence" value="ECO:0007669"/>
    <property type="project" value="UniProtKB-SubCell"/>
</dbReference>
<dbReference type="PROSITE" id="PS50928">
    <property type="entry name" value="ABC_TM1"/>
    <property type="match status" value="1"/>
</dbReference>
<dbReference type="Pfam" id="PF00528">
    <property type="entry name" value="BPD_transp_1"/>
    <property type="match status" value="1"/>
</dbReference>
<comment type="similarity">
    <text evidence="7">Belongs to the binding-protein-dependent transport system permease family.</text>
</comment>
<dbReference type="PANTHER" id="PTHR43386:SF26">
    <property type="entry name" value="ABC TRANSPORTER PERMEASE PROTEIN"/>
    <property type="match status" value="1"/>
</dbReference>
<dbReference type="AlphaFoldDB" id="A0A839HTK0"/>
<proteinExistence type="inferred from homology"/>
<dbReference type="InterPro" id="IPR000515">
    <property type="entry name" value="MetI-like"/>
</dbReference>
<evidence type="ECO:0000256" key="2">
    <source>
        <dbReference type="ARBA" id="ARBA00022448"/>
    </source>
</evidence>
<dbReference type="Gene3D" id="1.10.3720.10">
    <property type="entry name" value="MetI-like"/>
    <property type="match status" value="1"/>
</dbReference>
<reference evidence="9 10" key="1">
    <citation type="submission" date="2020-08" db="EMBL/GenBank/DDBJ databases">
        <title>Aquariorum lacteus gen. nov., sp. nov., a new member of the family Comamonadaceae, isolated from freshwater aquarium.</title>
        <authorList>
            <person name="Chun S.-J."/>
        </authorList>
    </citation>
    <scope>NUCLEOTIDE SEQUENCE [LARGE SCALE GENOMIC DNA]</scope>
    <source>
        <strain evidence="9 10">SJAQ100</strain>
    </source>
</reference>
<feature type="transmembrane region" description="Helical" evidence="7">
    <location>
        <begin position="222"/>
        <end position="243"/>
    </location>
</feature>
<evidence type="ECO:0000256" key="5">
    <source>
        <dbReference type="ARBA" id="ARBA00022989"/>
    </source>
</evidence>
<evidence type="ECO:0000256" key="7">
    <source>
        <dbReference type="RuleBase" id="RU363032"/>
    </source>
</evidence>